<proteinExistence type="predicted"/>
<organism evidence="1">
    <name type="scientific">viral metagenome</name>
    <dbReference type="NCBI Taxonomy" id="1070528"/>
    <lineage>
        <taxon>unclassified sequences</taxon>
        <taxon>metagenomes</taxon>
        <taxon>organismal metagenomes</taxon>
    </lineage>
</organism>
<dbReference type="EMBL" id="MN740016">
    <property type="protein sequence ID" value="QHT84244.1"/>
    <property type="molecule type" value="Genomic_DNA"/>
</dbReference>
<reference evidence="1" key="1">
    <citation type="journal article" date="2020" name="Nature">
        <title>Giant virus diversity and host interactions through global metagenomics.</title>
        <authorList>
            <person name="Schulz F."/>
            <person name="Roux S."/>
            <person name="Paez-Espino D."/>
            <person name="Jungbluth S."/>
            <person name="Walsh D.A."/>
            <person name="Denef V.J."/>
            <person name="McMahon K.D."/>
            <person name="Konstantinidis K.T."/>
            <person name="Eloe-Fadrosh E.A."/>
            <person name="Kyrpides N.C."/>
            <person name="Woyke T."/>
        </authorList>
    </citation>
    <scope>NUCLEOTIDE SEQUENCE</scope>
    <source>
        <strain evidence="1">GVMAG-M-3300023184-16</strain>
    </source>
</reference>
<sequence>MQIIHDLENALFSDTYCVHLTKKEHAFMHDLLQDHPEVFGKIQATVEEIISDDKVDLHDIPKIVLLCSEIYHQHLILFLAQEIGVINLLRFTLDALIDSGLIPVPALLTCVVKGIVDVSLNLLAANVHIHSRPILPPPSTGTPPLPSTGTQMYRISTSKPKCGCTVS</sequence>
<name>A0A6C0HUV1_9ZZZZ</name>
<dbReference type="AlphaFoldDB" id="A0A6C0HUV1"/>
<protein>
    <submittedName>
        <fullName evidence="1">Uncharacterized protein</fullName>
    </submittedName>
</protein>
<evidence type="ECO:0000313" key="1">
    <source>
        <dbReference type="EMBL" id="QHT84244.1"/>
    </source>
</evidence>
<accession>A0A6C0HUV1</accession>